<name>A0A1W1CIA3_9ZZZZ</name>
<evidence type="ECO:0000313" key="1">
    <source>
        <dbReference type="EMBL" id="SFV65620.1"/>
    </source>
</evidence>
<dbReference type="AlphaFoldDB" id="A0A1W1CIA3"/>
<reference evidence="1" key="1">
    <citation type="submission" date="2016-10" db="EMBL/GenBank/DDBJ databases">
        <authorList>
            <person name="de Groot N.N."/>
        </authorList>
    </citation>
    <scope>NUCLEOTIDE SEQUENCE</scope>
</reference>
<accession>A0A1W1CIA3</accession>
<gene>
    <name evidence="1" type="ORF">MNB_SV-12-214</name>
</gene>
<protein>
    <submittedName>
        <fullName evidence="1">Uncharacterized protein</fullName>
    </submittedName>
</protein>
<proteinExistence type="predicted"/>
<sequence>MKIAQNCNPNKIDMPSFNRFREDFKMAVDACIGGVCE</sequence>
<dbReference type="EMBL" id="FPHE01000145">
    <property type="protein sequence ID" value="SFV65620.1"/>
    <property type="molecule type" value="Genomic_DNA"/>
</dbReference>
<organism evidence="1">
    <name type="scientific">hydrothermal vent metagenome</name>
    <dbReference type="NCBI Taxonomy" id="652676"/>
    <lineage>
        <taxon>unclassified sequences</taxon>
        <taxon>metagenomes</taxon>
        <taxon>ecological metagenomes</taxon>
    </lineage>
</organism>